<protein>
    <recommendedName>
        <fullName evidence="1">Senescence domain-containing protein</fullName>
    </recommendedName>
</protein>
<dbReference type="AlphaFoldDB" id="A0AA36N081"/>
<comment type="caution">
    <text evidence="2">The sequence shown here is derived from an EMBL/GenBank/DDBJ whole genome shotgun (WGS) entry which is preliminary data.</text>
</comment>
<evidence type="ECO:0000313" key="3">
    <source>
        <dbReference type="Proteomes" id="UP001178507"/>
    </source>
</evidence>
<evidence type="ECO:0000313" key="2">
    <source>
        <dbReference type="EMBL" id="CAJ1386056.1"/>
    </source>
</evidence>
<organism evidence="2 3">
    <name type="scientific">Effrenium voratum</name>
    <dbReference type="NCBI Taxonomy" id="2562239"/>
    <lineage>
        <taxon>Eukaryota</taxon>
        <taxon>Sar</taxon>
        <taxon>Alveolata</taxon>
        <taxon>Dinophyceae</taxon>
        <taxon>Suessiales</taxon>
        <taxon>Symbiodiniaceae</taxon>
        <taxon>Effrenium</taxon>
    </lineage>
</organism>
<dbReference type="EMBL" id="CAUJNA010001324">
    <property type="protein sequence ID" value="CAJ1386056.1"/>
    <property type="molecule type" value="Genomic_DNA"/>
</dbReference>
<dbReference type="InterPro" id="IPR009686">
    <property type="entry name" value="Senescence/spartin_C"/>
</dbReference>
<keyword evidence="3" id="KW-1185">Reference proteome</keyword>
<dbReference type="Proteomes" id="UP001178507">
    <property type="component" value="Unassembled WGS sequence"/>
</dbReference>
<reference evidence="2" key="1">
    <citation type="submission" date="2023-08" db="EMBL/GenBank/DDBJ databases">
        <authorList>
            <person name="Chen Y."/>
            <person name="Shah S."/>
            <person name="Dougan E. K."/>
            <person name="Thang M."/>
            <person name="Chan C."/>
        </authorList>
    </citation>
    <scope>NUCLEOTIDE SEQUENCE</scope>
</reference>
<gene>
    <name evidence="2" type="ORF">EVOR1521_LOCUS12515</name>
</gene>
<name>A0AA36N081_9DINO</name>
<accession>A0AA36N081</accession>
<proteinExistence type="predicted"/>
<sequence>MRVPRCRFALFTEVSQEVPELVADPLAWACLQAPALADSCLSLGAGALRILPQQSEVLLLFEKEDFFAEEHFLDVEKEAQFSARLAHDFAADGEGRDGRLLAGSSWLVFEAPEALRAQAKARLRLDGSSGRFCAIFFEQNQSSLQRVVDVLLEAGLDVHSVASMEARVAAQDVEDGAQFVAESILATAEAAAWGIRTLGEAVTLLPQNQLEVPCSAKGVVSSAKDVTQSVASAAESVVKQLAPMGHVGFLEQPCTSQRPENARLVGLSSLRAAQGVLQACEDASVMVVSRMTETGTGVVKHLCGHDAGDVFQDAAISLSYILDAHRCLCGHNLTMLPEAELKVSNVSQEVEESDEASAERNAGAHFL</sequence>
<feature type="domain" description="Senescence" evidence="1">
    <location>
        <begin position="174"/>
        <end position="314"/>
    </location>
</feature>
<dbReference type="Pfam" id="PF06911">
    <property type="entry name" value="Senescence"/>
    <property type="match status" value="1"/>
</dbReference>
<evidence type="ECO:0000259" key="1">
    <source>
        <dbReference type="Pfam" id="PF06911"/>
    </source>
</evidence>